<comment type="caution">
    <text evidence="1">The sequence shown here is derived from an EMBL/GenBank/DDBJ whole genome shotgun (WGS) entry which is preliminary data.</text>
</comment>
<protein>
    <submittedName>
        <fullName evidence="1">30732_t:CDS:1</fullName>
    </submittedName>
</protein>
<feature type="non-terminal residue" evidence="1">
    <location>
        <position position="1"/>
    </location>
</feature>
<proteinExistence type="predicted"/>
<evidence type="ECO:0000313" key="1">
    <source>
        <dbReference type="EMBL" id="CAG8770501.1"/>
    </source>
</evidence>
<reference evidence="1 2" key="1">
    <citation type="submission" date="2021-06" db="EMBL/GenBank/DDBJ databases">
        <authorList>
            <person name="Kallberg Y."/>
            <person name="Tangrot J."/>
            <person name="Rosling A."/>
        </authorList>
    </citation>
    <scope>NUCLEOTIDE SEQUENCE [LARGE SCALE GENOMIC DNA]</scope>
    <source>
        <strain evidence="1 2">120-4 pot B 10/14</strain>
    </source>
</reference>
<evidence type="ECO:0000313" key="2">
    <source>
        <dbReference type="Proteomes" id="UP000789901"/>
    </source>
</evidence>
<dbReference type="Proteomes" id="UP000789901">
    <property type="component" value="Unassembled WGS sequence"/>
</dbReference>
<name>A0ABN7VGI5_GIGMA</name>
<gene>
    <name evidence="1" type="ORF">GMARGA_LOCUS18468</name>
</gene>
<accession>A0ABN7VGI5</accession>
<dbReference type="EMBL" id="CAJVQB010014757">
    <property type="protein sequence ID" value="CAG8770501.1"/>
    <property type="molecule type" value="Genomic_DNA"/>
</dbReference>
<organism evidence="1 2">
    <name type="scientific">Gigaspora margarita</name>
    <dbReference type="NCBI Taxonomy" id="4874"/>
    <lineage>
        <taxon>Eukaryota</taxon>
        <taxon>Fungi</taxon>
        <taxon>Fungi incertae sedis</taxon>
        <taxon>Mucoromycota</taxon>
        <taxon>Glomeromycotina</taxon>
        <taxon>Glomeromycetes</taxon>
        <taxon>Diversisporales</taxon>
        <taxon>Gigasporaceae</taxon>
        <taxon>Gigaspora</taxon>
    </lineage>
</organism>
<sequence length="104" mass="12634">QLQDTFYGKFLNNDEIDKLLRQLADLYNEDTIELCRKESLSTYTQIAKFLTQTFYNDDSLEEYEIILLFIRLQVFENELIDANFIYKEKINEIYKDELENQQKQ</sequence>
<keyword evidence="2" id="KW-1185">Reference proteome</keyword>